<evidence type="ECO:0000256" key="1">
    <source>
        <dbReference type="SAM" id="Phobius"/>
    </source>
</evidence>
<gene>
    <name evidence="2" type="ORF">CU669_10175</name>
</gene>
<organism evidence="2 3">
    <name type="scientific">Paramagnetospirillum kuznetsovii</name>
    <dbReference type="NCBI Taxonomy" id="2053833"/>
    <lineage>
        <taxon>Bacteria</taxon>
        <taxon>Pseudomonadati</taxon>
        <taxon>Pseudomonadota</taxon>
        <taxon>Alphaproteobacteria</taxon>
        <taxon>Rhodospirillales</taxon>
        <taxon>Magnetospirillaceae</taxon>
        <taxon>Paramagnetospirillum</taxon>
    </lineage>
</organism>
<proteinExistence type="predicted"/>
<dbReference type="EMBL" id="PGTO01000006">
    <property type="protein sequence ID" value="RAU22140.1"/>
    <property type="molecule type" value="Genomic_DNA"/>
</dbReference>
<sequence length="262" mass="26997">MFLGFAAPAKAADEAPPPALAQPLPAAAVASPVEETPGFQAVRTMEAPPPVAAPVVISEPPPAPAVPVVAAPPPPPPPPPLAAPTPAMSMDAFSMPAGWLSALMLVLGAAIAGWTGTVVAKSLYQRDEDRRLAAVRSILGVELEARRQAFEAVPVPPNAEAGVSFVSAVAALADMDTGWRAAQASLHLLNDKQASHLSVHYSAVRYVANFVKGQSFAAALRMLQANRIGGNPCPDPAAMREAHVELAAAFRGVDKIIQGLKG</sequence>
<dbReference type="Proteomes" id="UP000251075">
    <property type="component" value="Unassembled WGS sequence"/>
</dbReference>
<keyword evidence="3" id="KW-1185">Reference proteome</keyword>
<keyword evidence="1" id="KW-0472">Membrane</keyword>
<protein>
    <submittedName>
        <fullName evidence="2">Uncharacterized protein</fullName>
    </submittedName>
</protein>
<keyword evidence="1" id="KW-1133">Transmembrane helix</keyword>
<comment type="caution">
    <text evidence="2">The sequence shown here is derived from an EMBL/GenBank/DDBJ whole genome shotgun (WGS) entry which is preliminary data.</text>
</comment>
<reference evidence="2 3" key="1">
    <citation type="submission" date="2017-11" db="EMBL/GenBank/DDBJ databases">
        <title>Draft genome sequence of magnetotactic bacterium Magnetospirillum kuznetsovii LBB-42.</title>
        <authorList>
            <person name="Grouzdev D.S."/>
            <person name="Rysina M.S."/>
            <person name="Baslerov R.V."/>
            <person name="Koziaeva V."/>
        </authorList>
    </citation>
    <scope>NUCLEOTIDE SEQUENCE [LARGE SCALE GENOMIC DNA]</scope>
    <source>
        <strain evidence="2 3">LBB-42</strain>
    </source>
</reference>
<keyword evidence="1" id="KW-0812">Transmembrane</keyword>
<dbReference type="OrthoDB" id="7365828at2"/>
<evidence type="ECO:0000313" key="3">
    <source>
        <dbReference type="Proteomes" id="UP000251075"/>
    </source>
</evidence>
<evidence type="ECO:0000313" key="2">
    <source>
        <dbReference type="EMBL" id="RAU22140.1"/>
    </source>
</evidence>
<accession>A0A364NYQ7</accession>
<name>A0A364NYQ7_9PROT</name>
<dbReference type="AlphaFoldDB" id="A0A364NYQ7"/>
<feature type="transmembrane region" description="Helical" evidence="1">
    <location>
        <begin position="98"/>
        <end position="120"/>
    </location>
</feature>